<protein>
    <submittedName>
        <fullName evidence="1">Uncharacterized protein</fullName>
    </submittedName>
</protein>
<keyword evidence="2" id="KW-1185">Reference proteome</keyword>
<reference evidence="1" key="1">
    <citation type="submission" date="2020-03" db="EMBL/GenBank/DDBJ databases">
        <authorList>
            <person name="He L."/>
        </authorList>
    </citation>
    <scope>NUCLEOTIDE SEQUENCE</scope>
    <source>
        <strain evidence="1">CkLH20</strain>
    </source>
</reference>
<dbReference type="EMBL" id="JAATWM020000091">
    <property type="protein sequence ID" value="KAF9869210.1"/>
    <property type="molecule type" value="Genomic_DNA"/>
</dbReference>
<comment type="caution">
    <text evidence="1">The sequence shown here is derived from an EMBL/GenBank/DDBJ whole genome shotgun (WGS) entry which is preliminary data.</text>
</comment>
<reference evidence="1" key="2">
    <citation type="submission" date="2020-11" db="EMBL/GenBank/DDBJ databases">
        <title>Whole genome sequencing of Colletotrichum sp.</title>
        <authorList>
            <person name="Li H."/>
        </authorList>
    </citation>
    <scope>NUCLEOTIDE SEQUENCE</scope>
    <source>
        <strain evidence="1">CkLH20</strain>
    </source>
</reference>
<dbReference type="Proteomes" id="UP000781932">
    <property type="component" value="Unassembled WGS sequence"/>
</dbReference>
<name>A0A9P6HSU9_9PEZI</name>
<dbReference type="RefSeq" id="XP_038738671.1">
    <property type="nucleotide sequence ID" value="XM_038896029.1"/>
</dbReference>
<evidence type="ECO:0000313" key="2">
    <source>
        <dbReference type="Proteomes" id="UP000781932"/>
    </source>
</evidence>
<dbReference type="OrthoDB" id="2591256at2759"/>
<dbReference type="AlphaFoldDB" id="A0A9P6HSU9"/>
<dbReference type="GeneID" id="62169103"/>
<evidence type="ECO:0000313" key="1">
    <source>
        <dbReference type="EMBL" id="KAF9869210.1"/>
    </source>
</evidence>
<proteinExistence type="predicted"/>
<sequence>MSQEATANPKNESLNGGRIPYDVNAATVPAGLRAAAALAEAGFSPITRTRRRRRRTLSRSTQTNALEVFEVAVKEEEARKLVDKYICDDGFPFSSHSDNITEDVRLYSVVLEGNHNQRHVRFQHCLHHFLLSTIEQAQLTAFVSQTADHILAPYPIGLTTDTSLLVASPAVGNDPIYAANVTNSAYHGTIV</sequence>
<accession>A0A9P6HSU9</accession>
<gene>
    <name evidence="1" type="ORF">CkaCkLH20_13319</name>
</gene>
<organism evidence="1 2">
    <name type="scientific">Colletotrichum karsti</name>
    <dbReference type="NCBI Taxonomy" id="1095194"/>
    <lineage>
        <taxon>Eukaryota</taxon>
        <taxon>Fungi</taxon>
        <taxon>Dikarya</taxon>
        <taxon>Ascomycota</taxon>
        <taxon>Pezizomycotina</taxon>
        <taxon>Sordariomycetes</taxon>
        <taxon>Hypocreomycetidae</taxon>
        <taxon>Glomerellales</taxon>
        <taxon>Glomerellaceae</taxon>
        <taxon>Colletotrichum</taxon>
        <taxon>Colletotrichum boninense species complex</taxon>
    </lineage>
</organism>